<accession>A0A7Y7UTV8</accession>
<evidence type="ECO:0000313" key="4">
    <source>
        <dbReference type="Proteomes" id="UP000557656"/>
    </source>
</evidence>
<sequence>MTAFSESGRSRADRERLELVVSSRQIASRINARIADGPDGMYCAGIRTAANAIVGRASRDMPLLIDPFAIGEWLDEQAPLHALAPACCEEGYFLKPSDERWSTGASLDE</sequence>
<protein>
    <submittedName>
        <fullName evidence="2">Uncharacterized protein</fullName>
    </submittedName>
</protein>
<gene>
    <name evidence="1" type="ORF">HKX05_19010</name>
    <name evidence="2" type="ORF">HLV41_19670</name>
</gene>
<name>A0A7Y7UTV8_9SPHN</name>
<proteinExistence type="predicted"/>
<comment type="caution">
    <text evidence="2">The sequence shown here is derived from an EMBL/GenBank/DDBJ whole genome shotgun (WGS) entry which is preliminary data.</text>
</comment>
<dbReference type="EMBL" id="JABYQV010000031">
    <property type="protein sequence ID" value="NVP33256.1"/>
    <property type="molecule type" value="Genomic_DNA"/>
</dbReference>
<keyword evidence="4" id="KW-1185">Reference proteome</keyword>
<dbReference type="AlphaFoldDB" id="A0A7Y7UTV8"/>
<dbReference type="Proteomes" id="UP000557656">
    <property type="component" value="Unassembled WGS sequence"/>
</dbReference>
<evidence type="ECO:0000313" key="3">
    <source>
        <dbReference type="Proteomes" id="UP000531581"/>
    </source>
</evidence>
<evidence type="ECO:0000313" key="2">
    <source>
        <dbReference type="EMBL" id="NVP33256.1"/>
    </source>
</evidence>
<dbReference type="EMBL" id="JABEOV010000029">
    <property type="protein sequence ID" value="NNG55435.1"/>
    <property type="molecule type" value="Genomic_DNA"/>
</dbReference>
<dbReference type="Proteomes" id="UP000531581">
    <property type="component" value="Unassembled WGS sequence"/>
</dbReference>
<reference evidence="3 4" key="1">
    <citation type="submission" date="2020-05" db="EMBL/GenBank/DDBJ databases">
        <title>Draft Genome Sequences of Sphingomonas sp. Isolated from the International Space Station.</title>
        <authorList>
            <person name="Bijlani S."/>
            <person name="Singh N.K."/>
            <person name="Mason C.E."/>
            <person name="Wang C.C."/>
            <person name="Venkateswaran K."/>
        </authorList>
    </citation>
    <scope>NUCLEOTIDE SEQUENCE [LARGE SCALE GENOMIC DNA]</scope>
    <source>
        <strain evidence="1 4">IIF7SW-B5</strain>
        <strain evidence="2">ISS-IIF7SWP</strain>
    </source>
</reference>
<organism evidence="2 3">
    <name type="scientific">Sphingomonas sanguinis</name>
    <dbReference type="NCBI Taxonomy" id="33051"/>
    <lineage>
        <taxon>Bacteria</taxon>
        <taxon>Pseudomonadati</taxon>
        <taxon>Pseudomonadota</taxon>
        <taxon>Alphaproteobacteria</taxon>
        <taxon>Sphingomonadales</taxon>
        <taxon>Sphingomonadaceae</taxon>
        <taxon>Sphingomonas</taxon>
    </lineage>
</organism>
<evidence type="ECO:0000313" key="1">
    <source>
        <dbReference type="EMBL" id="NNG55435.1"/>
    </source>
</evidence>
<dbReference type="RefSeq" id="WP_170172204.1">
    <property type="nucleotide sequence ID" value="NZ_JABEOV010000029.1"/>
</dbReference>